<protein>
    <submittedName>
        <fullName evidence="1">Uncharacterized protein</fullName>
    </submittedName>
</protein>
<keyword evidence="2" id="KW-1185">Reference proteome</keyword>
<accession>A0AAV4UGZ6</accession>
<evidence type="ECO:0000313" key="1">
    <source>
        <dbReference type="EMBL" id="GIY57092.1"/>
    </source>
</evidence>
<dbReference type="Proteomes" id="UP001054837">
    <property type="component" value="Unassembled WGS sequence"/>
</dbReference>
<sequence>MFPNFSPINVSPPKRPFNSYPVDERIPFADALKNERQLPPQNSSTIPQGYMPSEEDINSLYKILFRVKEFSLLFQPLGGIDSIFDPLQSRSNQAPKK</sequence>
<name>A0AAV4UGZ6_9ARAC</name>
<gene>
    <name evidence="1" type="ORF">CDAR_250721</name>
</gene>
<proteinExistence type="predicted"/>
<reference evidence="1 2" key="1">
    <citation type="submission" date="2021-06" db="EMBL/GenBank/DDBJ databases">
        <title>Caerostris darwini draft genome.</title>
        <authorList>
            <person name="Kono N."/>
            <person name="Arakawa K."/>
        </authorList>
    </citation>
    <scope>NUCLEOTIDE SEQUENCE [LARGE SCALE GENOMIC DNA]</scope>
</reference>
<evidence type="ECO:0000313" key="2">
    <source>
        <dbReference type="Proteomes" id="UP001054837"/>
    </source>
</evidence>
<dbReference type="EMBL" id="BPLQ01011282">
    <property type="protein sequence ID" value="GIY57092.1"/>
    <property type="molecule type" value="Genomic_DNA"/>
</dbReference>
<organism evidence="1 2">
    <name type="scientific">Caerostris darwini</name>
    <dbReference type="NCBI Taxonomy" id="1538125"/>
    <lineage>
        <taxon>Eukaryota</taxon>
        <taxon>Metazoa</taxon>
        <taxon>Ecdysozoa</taxon>
        <taxon>Arthropoda</taxon>
        <taxon>Chelicerata</taxon>
        <taxon>Arachnida</taxon>
        <taxon>Araneae</taxon>
        <taxon>Araneomorphae</taxon>
        <taxon>Entelegynae</taxon>
        <taxon>Araneoidea</taxon>
        <taxon>Araneidae</taxon>
        <taxon>Caerostris</taxon>
    </lineage>
</organism>
<comment type="caution">
    <text evidence="1">The sequence shown here is derived from an EMBL/GenBank/DDBJ whole genome shotgun (WGS) entry which is preliminary data.</text>
</comment>
<dbReference type="AlphaFoldDB" id="A0AAV4UGZ6"/>